<dbReference type="Gene3D" id="3.40.140.10">
    <property type="entry name" value="Cytidine Deaminase, domain 2"/>
    <property type="match status" value="1"/>
</dbReference>
<dbReference type="InterPro" id="IPR028090">
    <property type="entry name" value="JAB_dom_prok"/>
</dbReference>
<dbReference type="GO" id="GO:0006508">
    <property type="term" value="P:proteolysis"/>
    <property type="evidence" value="ECO:0007669"/>
    <property type="project" value="UniProtKB-KW"/>
</dbReference>
<evidence type="ECO:0000256" key="4">
    <source>
        <dbReference type="ARBA" id="ARBA00022833"/>
    </source>
</evidence>
<dbReference type="GO" id="GO:0008235">
    <property type="term" value="F:metalloexopeptidase activity"/>
    <property type="evidence" value="ECO:0007669"/>
    <property type="project" value="TreeGrafter"/>
</dbReference>
<keyword evidence="3" id="KW-0378">Hydrolase</keyword>
<accession>T0HTM3</accession>
<keyword evidence="4" id="KW-0862">Zinc</keyword>
<evidence type="ECO:0000256" key="3">
    <source>
        <dbReference type="ARBA" id="ARBA00022801"/>
    </source>
</evidence>
<dbReference type="AlphaFoldDB" id="T0HTM3"/>
<evidence type="ECO:0000313" key="7">
    <source>
        <dbReference type="EMBL" id="EQB02660.1"/>
    </source>
</evidence>
<proteinExistence type="predicted"/>
<evidence type="ECO:0000313" key="8">
    <source>
        <dbReference type="Proteomes" id="UP000015525"/>
    </source>
</evidence>
<dbReference type="GO" id="GO:0008270">
    <property type="term" value="F:zinc ion binding"/>
    <property type="evidence" value="ECO:0007669"/>
    <property type="project" value="TreeGrafter"/>
</dbReference>
<keyword evidence="8" id="KW-1185">Reference proteome</keyword>
<dbReference type="CDD" id="cd08070">
    <property type="entry name" value="MPN_like"/>
    <property type="match status" value="1"/>
</dbReference>
<comment type="caution">
    <text evidence="7">The sequence shown here is derived from an EMBL/GenBank/DDBJ whole genome shotgun (WGS) entry which is preliminary data.</text>
</comment>
<dbReference type="SUPFAM" id="SSF102712">
    <property type="entry name" value="JAB1/MPN domain"/>
    <property type="match status" value="1"/>
</dbReference>
<evidence type="ECO:0000259" key="6">
    <source>
        <dbReference type="Pfam" id="PF14464"/>
    </source>
</evidence>
<keyword evidence="2" id="KW-0479">Metal-binding</keyword>
<dbReference type="Pfam" id="PF14464">
    <property type="entry name" value="Prok-JAB"/>
    <property type="match status" value="1"/>
</dbReference>
<evidence type="ECO:0000256" key="2">
    <source>
        <dbReference type="ARBA" id="ARBA00022723"/>
    </source>
</evidence>
<dbReference type="PANTHER" id="PTHR34858">
    <property type="entry name" value="CYSO-CYSTEINE PEPTIDASE"/>
    <property type="match status" value="1"/>
</dbReference>
<evidence type="ECO:0000256" key="5">
    <source>
        <dbReference type="ARBA" id="ARBA00023049"/>
    </source>
</evidence>
<keyword evidence="5" id="KW-0482">Metalloprotease</keyword>
<name>T0HTM3_9SPHN</name>
<evidence type="ECO:0000256" key="1">
    <source>
        <dbReference type="ARBA" id="ARBA00022670"/>
    </source>
</evidence>
<dbReference type="PANTHER" id="PTHR34858:SF1">
    <property type="entry name" value="CYSO-CYSTEINE PEPTIDASE"/>
    <property type="match status" value="1"/>
</dbReference>
<dbReference type="Proteomes" id="UP000015525">
    <property type="component" value="Unassembled WGS sequence"/>
</dbReference>
<gene>
    <name evidence="7" type="ORF">L288_15905</name>
</gene>
<reference evidence="7 8" key="1">
    <citation type="journal article" date="2013" name="Genome Announc.">
        <title>Draft Genome Sequence of Sphingobium quisquiliarum Strain P25T, a Novel Hexachlorocyclohexane (HCH)-Degrading Bacterium Isolated from an HCH Dumpsite.</title>
        <authorList>
            <person name="Kumar Singh A."/>
            <person name="Sangwan N."/>
            <person name="Sharma A."/>
            <person name="Gupta V."/>
            <person name="Khurana J.P."/>
            <person name="Lal R."/>
        </authorList>
    </citation>
    <scope>NUCLEOTIDE SEQUENCE [LARGE SCALE GENOMIC DNA]</scope>
    <source>
        <strain evidence="7 8">P25</strain>
    </source>
</reference>
<protein>
    <recommendedName>
        <fullName evidence="6">JAB domain-containing protein</fullName>
    </recommendedName>
</protein>
<organism evidence="7 8">
    <name type="scientific">Sphingobium quisquiliarum P25</name>
    <dbReference type="NCBI Taxonomy" id="1329909"/>
    <lineage>
        <taxon>Bacteria</taxon>
        <taxon>Pseudomonadati</taxon>
        <taxon>Pseudomonadota</taxon>
        <taxon>Alphaproteobacteria</taxon>
        <taxon>Sphingomonadales</taxon>
        <taxon>Sphingomonadaceae</taxon>
        <taxon>Sphingobium</taxon>
    </lineage>
</organism>
<dbReference type="PATRIC" id="fig|1329909.3.peg.3061"/>
<keyword evidence="1" id="KW-0645">Protease</keyword>
<sequence>MLGRIVSLAAAEKDEICGLLLGGGGRISAIRTAANVAADPAIHFEIDPAVLIAAHREARAGGPAVIGHYHSHPSGYPLPSATDMASAVPDGSYWMIVAAGGGRLWRAEPGEAGGVRFAAAALDIM</sequence>
<feature type="domain" description="JAB" evidence="6">
    <location>
        <begin position="8"/>
        <end position="106"/>
    </location>
</feature>
<dbReference type="InterPro" id="IPR051929">
    <property type="entry name" value="VirAsm_ModProt"/>
</dbReference>
<dbReference type="EMBL" id="ATHO01000144">
    <property type="protein sequence ID" value="EQB02660.1"/>
    <property type="molecule type" value="Genomic_DNA"/>
</dbReference>